<dbReference type="Gene3D" id="1.10.287.1260">
    <property type="match status" value="1"/>
</dbReference>
<dbReference type="InterPro" id="IPR008910">
    <property type="entry name" value="MSC_TM_helix"/>
</dbReference>
<proteinExistence type="predicted"/>
<feature type="transmembrane region" description="Helical" evidence="1">
    <location>
        <begin position="78"/>
        <end position="97"/>
    </location>
</feature>
<evidence type="ECO:0000313" key="3">
    <source>
        <dbReference type="Proteomes" id="UP000229401"/>
    </source>
</evidence>
<gene>
    <name evidence="2" type="ORF">COY87_05240</name>
</gene>
<reference evidence="3" key="1">
    <citation type="submission" date="2017-09" db="EMBL/GenBank/DDBJ databases">
        <title>Depth-based differentiation of microbial function through sediment-hosted aquifers and enrichment of novel symbionts in the deep terrestrial subsurface.</title>
        <authorList>
            <person name="Probst A.J."/>
            <person name="Ladd B."/>
            <person name="Jarett J.K."/>
            <person name="Geller-Mcgrath D.E."/>
            <person name="Sieber C.M.K."/>
            <person name="Emerson J.B."/>
            <person name="Anantharaman K."/>
            <person name="Thomas B.C."/>
            <person name="Malmstrom R."/>
            <person name="Stieglmeier M."/>
            <person name="Klingl A."/>
            <person name="Woyke T."/>
            <person name="Ryan C.M."/>
            <person name="Banfield J.F."/>
        </authorList>
    </citation>
    <scope>NUCLEOTIDE SEQUENCE [LARGE SCALE GENOMIC DNA]</scope>
</reference>
<dbReference type="EMBL" id="PFLI01000181">
    <property type="protein sequence ID" value="PIY71622.1"/>
    <property type="molecule type" value="Genomic_DNA"/>
</dbReference>
<dbReference type="Proteomes" id="UP000229401">
    <property type="component" value="Unassembled WGS sequence"/>
</dbReference>
<feature type="transmembrane region" description="Helical" evidence="1">
    <location>
        <begin position="176"/>
        <end position="198"/>
    </location>
</feature>
<feature type="transmembrane region" description="Helical" evidence="1">
    <location>
        <begin position="152"/>
        <end position="170"/>
    </location>
</feature>
<comment type="caution">
    <text evidence="2">The sequence shown here is derived from an EMBL/GenBank/DDBJ whole genome shotgun (WGS) entry which is preliminary data.</text>
</comment>
<evidence type="ECO:0000313" key="2">
    <source>
        <dbReference type="EMBL" id="PIY71622.1"/>
    </source>
</evidence>
<keyword evidence="1" id="KW-0472">Membrane</keyword>
<dbReference type="Pfam" id="PF05552">
    <property type="entry name" value="MS_channel_1st_1"/>
    <property type="match status" value="2"/>
</dbReference>
<keyword evidence="1" id="KW-0812">Transmembrane</keyword>
<accession>A0A2M7QH22</accession>
<evidence type="ECO:0000256" key="1">
    <source>
        <dbReference type="SAM" id="Phobius"/>
    </source>
</evidence>
<protein>
    <recommendedName>
        <fullName evidence="4">Small-conductance mechanosensitive ion channel</fullName>
    </recommendedName>
</protein>
<sequence>MFSNTNDVIVQFWMKFINYIPDFFSGLIILFIGLFVSILLKKILLTLFSFFRVDSLLNKTGLITQKEVRLWEEILAELLRWTIIILFLVPTLEAWGLSKATSILNQFLFYIPNIIVAVIIGFVGIITSNLISDVVKNSVKSLGTSSANTLAVFSRSTVLFFIVLVMLNQLGVAQDLIRIFFTGLVVMLALAGGLAFGLGGKDSAKEIIDNLRKKLKQG</sequence>
<name>A0A2M7QH22_9BACT</name>
<organism evidence="2 3">
    <name type="scientific">Candidatus Roizmanbacteria bacterium CG_4_10_14_0_8_um_filter_33_9</name>
    <dbReference type="NCBI Taxonomy" id="1974826"/>
    <lineage>
        <taxon>Bacteria</taxon>
        <taxon>Candidatus Roizmaniibacteriota</taxon>
    </lineage>
</organism>
<evidence type="ECO:0008006" key="4">
    <source>
        <dbReference type="Google" id="ProtNLM"/>
    </source>
</evidence>
<keyword evidence="1" id="KW-1133">Transmembrane helix</keyword>
<dbReference type="AlphaFoldDB" id="A0A2M7QH22"/>
<feature type="transmembrane region" description="Helical" evidence="1">
    <location>
        <begin position="20"/>
        <end position="40"/>
    </location>
</feature>
<feature type="transmembrane region" description="Helical" evidence="1">
    <location>
        <begin position="109"/>
        <end position="131"/>
    </location>
</feature>